<evidence type="ECO:0000256" key="4">
    <source>
        <dbReference type="ARBA" id="ARBA00022679"/>
    </source>
</evidence>
<dbReference type="EMBL" id="FNTT01000002">
    <property type="protein sequence ID" value="SED72315.1"/>
    <property type="molecule type" value="Genomic_DNA"/>
</dbReference>
<feature type="transmembrane region" description="Helical" evidence="8">
    <location>
        <begin position="324"/>
        <end position="341"/>
    </location>
</feature>
<keyword evidence="4" id="KW-0808">Transferase</keyword>
<feature type="transmembrane region" description="Helical" evidence="8">
    <location>
        <begin position="117"/>
        <end position="134"/>
    </location>
</feature>
<evidence type="ECO:0000256" key="3">
    <source>
        <dbReference type="ARBA" id="ARBA00022676"/>
    </source>
</evidence>
<dbReference type="PANTHER" id="PTHR33908">
    <property type="entry name" value="MANNOSYLTRANSFERASE YKCB-RELATED"/>
    <property type="match status" value="1"/>
</dbReference>
<keyword evidence="3 9" id="KW-0328">Glycosyltransferase</keyword>
<gene>
    <name evidence="9" type="ORF">SAMN04490188_1263</name>
</gene>
<keyword evidence="7 8" id="KW-0472">Membrane</keyword>
<keyword evidence="10" id="KW-1185">Reference proteome</keyword>
<dbReference type="GO" id="GO:0016757">
    <property type="term" value="F:glycosyltransferase activity"/>
    <property type="evidence" value="ECO:0007669"/>
    <property type="project" value="UniProtKB-KW"/>
</dbReference>
<proteinExistence type="predicted"/>
<reference evidence="9 10" key="1">
    <citation type="submission" date="2016-10" db="EMBL/GenBank/DDBJ databases">
        <authorList>
            <person name="Varghese N."/>
            <person name="Submissions S."/>
        </authorList>
    </citation>
    <scope>NUCLEOTIDE SEQUENCE [LARGE SCALE GENOMIC DNA]</scope>
    <source>
        <strain evidence="9 10">BS3780</strain>
    </source>
</reference>
<keyword evidence="5 8" id="KW-0812">Transmembrane</keyword>
<feature type="transmembrane region" description="Helical" evidence="8">
    <location>
        <begin position="140"/>
        <end position="159"/>
    </location>
</feature>
<feature type="transmembrane region" description="Helical" evidence="8">
    <location>
        <begin position="207"/>
        <end position="229"/>
    </location>
</feature>
<evidence type="ECO:0000256" key="7">
    <source>
        <dbReference type="ARBA" id="ARBA00023136"/>
    </source>
</evidence>
<feature type="transmembrane region" description="Helical" evidence="8">
    <location>
        <begin position="241"/>
        <end position="259"/>
    </location>
</feature>
<evidence type="ECO:0000256" key="6">
    <source>
        <dbReference type="ARBA" id="ARBA00022989"/>
    </source>
</evidence>
<organism evidence="9 10">
    <name type="scientific">Pseudomonas kilonensis</name>
    <dbReference type="NCBI Taxonomy" id="132476"/>
    <lineage>
        <taxon>Bacteria</taxon>
        <taxon>Pseudomonadati</taxon>
        <taxon>Pseudomonadota</taxon>
        <taxon>Gammaproteobacteria</taxon>
        <taxon>Pseudomonadales</taxon>
        <taxon>Pseudomonadaceae</taxon>
        <taxon>Pseudomonas</taxon>
    </lineage>
</organism>
<evidence type="ECO:0000256" key="8">
    <source>
        <dbReference type="SAM" id="Phobius"/>
    </source>
</evidence>
<comment type="caution">
    <text evidence="9">The sequence shown here is derived from an EMBL/GenBank/DDBJ whole genome shotgun (WGS) entry which is preliminary data.</text>
</comment>
<evidence type="ECO:0000256" key="1">
    <source>
        <dbReference type="ARBA" id="ARBA00004651"/>
    </source>
</evidence>
<evidence type="ECO:0000256" key="2">
    <source>
        <dbReference type="ARBA" id="ARBA00022475"/>
    </source>
</evidence>
<accession>A0ABY0YMI6</accession>
<feature type="transmembrane region" description="Helical" evidence="8">
    <location>
        <begin position="20"/>
        <end position="43"/>
    </location>
</feature>
<keyword evidence="6 8" id="KW-1133">Transmembrane helix</keyword>
<evidence type="ECO:0000256" key="5">
    <source>
        <dbReference type="ARBA" id="ARBA00022692"/>
    </source>
</evidence>
<dbReference type="PANTHER" id="PTHR33908:SF3">
    <property type="entry name" value="UNDECAPRENYL PHOSPHATE-ALPHA-4-AMINO-4-DEOXY-L-ARABINOSE ARABINOSYL TRANSFERASE"/>
    <property type="match status" value="1"/>
</dbReference>
<feature type="transmembrane region" description="Helical" evidence="8">
    <location>
        <begin position="296"/>
        <end position="318"/>
    </location>
</feature>
<comment type="subcellular location">
    <subcellularLocation>
        <location evidence="1">Cell membrane</location>
        <topology evidence="1">Multi-pass membrane protein</topology>
    </subcellularLocation>
</comment>
<name>A0ABY0YMI6_9PSED</name>
<evidence type="ECO:0000313" key="10">
    <source>
        <dbReference type="Proteomes" id="UP000183915"/>
    </source>
</evidence>
<dbReference type="InterPro" id="IPR050297">
    <property type="entry name" value="LipidA_mod_glycosyltrf_83"/>
</dbReference>
<feature type="transmembrane region" description="Helical" evidence="8">
    <location>
        <begin position="348"/>
        <end position="370"/>
    </location>
</feature>
<dbReference type="RefSeq" id="WP_018603291.1">
    <property type="nucleotide sequence ID" value="NZ_FNTT01000002.1"/>
</dbReference>
<feature type="transmembrane region" description="Helical" evidence="8">
    <location>
        <begin position="271"/>
        <end position="289"/>
    </location>
</feature>
<dbReference type="Proteomes" id="UP000183915">
    <property type="component" value="Unassembled WGS sequence"/>
</dbReference>
<protein>
    <submittedName>
        <fullName evidence="9">Dolichyl-phosphate-mannose-protein mannosyltransferase</fullName>
    </submittedName>
</protein>
<evidence type="ECO:0000313" key="9">
    <source>
        <dbReference type="EMBL" id="SED72315.1"/>
    </source>
</evidence>
<keyword evidence="2" id="KW-1003">Cell membrane</keyword>
<feature type="transmembrane region" description="Helical" evidence="8">
    <location>
        <begin position="171"/>
        <end position="195"/>
    </location>
</feature>
<sequence length="530" mass="60042">MTDSHAYPGKLSNRYIDGSALATVVLLALCVRFYEITIPTIWFDEAFSVLLARHEPWQIWSITARDVHPPLYYFFLHYWMVVFGDGVLAVRSLSAVADVGTVLLGIKLMSLVATRRATWIAALLLALLPISVRYSQEARMYTLLSFWLMGATVALVYWIKDPENKNFPIYYICLMTAAFYTHYFAALGVLVHWFYWWTGRCSVFQTALPRGAWMLANGAILGLLAPWAFYSTRYLLGNRGIEWIPAITVEGVFSLFWQFIMLNGRWAQSVYLYPLPLMLGICAISISFWRGTAYRFNALLGGCFLVPIFAVALVSLFVPVFVPRYLLLSAIGLSLVIAVCLDSWERRSCVVMMALIFIVLVEVQGLRAVYKQTDNLSGIGFRREMKIDVLANKVKQEIKLADDIVVDTFFSYLVFSYYNKTGVQPKLYLKVSPEEAGRNHYALISDGFKDPYLSDVDTLQCPGARVWWIAHKSSVWPSAKGKWEQVLTFVSEEMTASLYIIKATPSSTEVGNQTNIWTAGKRALDLADPR</sequence>
<feature type="transmembrane region" description="Helical" evidence="8">
    <location>
        <begin position="78"/>
        <end position="105"/>
    </location>
</feature>